<organism evidence="3 4">
    <name type="scientific">Rhizosphaericola mali</name>
    <dbReference type="NCBI Taxonomy" id="2545455"/>
    <lineage>
        <taxon>Bacteria</taxon>
        <taxon>Pseudomonadati</taxon>
        <taxon>Bacteroidota</taxon>
        <taxon>Chitinophagia</taxon>
        <taxon>Chitinophagales</taxon>
        <taxon>Chitinophagaceae</taxon>
        <taxon>Rhizosphaericola</taxon>
    </lineage>
</organism>
<dbReference type="OrthoDB" id="1401444at2"/>
<evidence type="ECO:0000313" key="3">
    <source>
        <dbReference type="EMBL" id="QES90492.1"/>
    </source>
</evidence>
<dbReference type="KEGG" id="arac:E0W69_018130"/>
<evidence type="ECO:0000256" key="1">
    <source>
        <dbReference type="ARBA" id="ARBA00023002"/>
    </source>
</evidence>
<name>A0A5P2G967_9BACT</name>
<dbReference type="Pfam" id="PF01619">
    <property type="entry name" value="Pro_dh"/>
    <property type="match status" value="1"/>
</dbReference>
<dbReference type="GO" id="GO:0010133">
    <property type="term" value="P:L-proline catabolic process to L-glutamate"/>
    <property type="evidence" value="ECO:0007669"/>
    <property type="project" value="TreeGrafter"/>
</dbReference>
<dbReference type="InterPro" id="IPR015659">
    <property type="entry name" value="Proline_oxidase"/>
</dbReference>
<dbReference type="Proteomes" id="UP000292424">
    <property type="component" value="Chromosome"/>
</dbReference>
<keyword evidence="1" id="KW-0560">Oxidoreductase</keyword>
<proteinExistence type="predicted"/>
<gene>
    <name evidence="3" type="ORF">E0W69_018130</name>
</gene>
<dbReference type="RefSeq" id="WP_131331473.1">
    <property type="nucleotide sequence ID" value="NZ_CP044016.1"/>
</dbReference>
<evidence type="ECO:0000259" key="2">
    <source>
        <dbReference type="Pfam" id="PF01619"/>
    </source>
</evidence>
<accession>A0A5P2G967</accession>
<dbReference type="InterPro" id="IPR029041">
    <property type="entry name" value="FAD-linked_oxidoreductase-like"/>
</dbReference>
<evidence type="ECO:0000313" key="4">
    <source>
        <dbReference type="Proteomes" id="UP000292424"/>
    </source>
</evidence>
<dbReference type="PANTHER" id="PTHR13914:SF0">
    <property type="entry name" value="PROLINE DEHYDROGENASE 1, MITOCHONDRIAL"/>
    <property type="match status" value="1"/>
</dbReference>
<reference evidence="3 4" key="1">
    <citation type="submission" date="2019-09" db="EMBL/GenBank/DDBJ databases">
        <title>Complete genome sequence of Arachidicoccus sp. B3-10 isolated from apple orchard soil.</title>
        <authorList>
            <person name="Kim H.S."/>
            <person name="Han K.-I."/>
            <person name="Suh M.K."/>
            <person name="Lee K.C."/>
            <person name="Eom M.K."/>
            <person name="Kim J.-S."/>
            <person name="Kang S.W."/>
            <person name="Sin Y."/>
            <person name="Lee J.-S."/>
        </authorList>
    </citation>
    <scope>NUCLEOTIDE SEQUENCE [LARGE SCALE GENOMIC DNA]</scope>
    <source>
        <strain evidence="3 4">B3-10</strain>
    </source>
</reference>
<feature type="domain" description="Proline dehydrogenase" evidence="2">
    <location>
        <begin position="75"/>
        <end position="372"/>
    </location>
</feature>
<dbReference type="InterPro" id="IPR002872">
    <property type="entry name" value="Proline_DH_dom"/>
</dbReference>
<dbReference type="PANTHER" id="PTHR13914">
    <property type="entry name" value="PROLINE OXIDASE"/>
    <property type="match status" value="1"/>
</dbReference>
<sequence length="388" mass="44008">MSLSFENTEVAFRYRNNKELKKAHFLFKSMGSPFLTNAGIKLTDIALKFKLPVKSIIKSTIFDQFCGGETIEEAAKTSEILGRYNVSVALDYGVEGKESEADFDNAVPEFVRAIEYAASQKNIPFIPIKLTGFAKFSLLEKVHSSHNLTQEELNAWNRVGKRIDTICGAAARNKIMILIDAEETWIQKPVDDLTDLMMEKYNKDACYIYNTYQQYCTDRLEFLKISFNRAVEKGYYLGAKIVRGAYMEKERARAASMGYPSPINPDKKTTDEHYDAAVAFCLEHLDKITVFIGTHNEDSCLKAVKKLQEKGIPPANPHVYFAQLFGMSDNMTFNLADAGYHANKYLPYGPVKDVIPYLMRRAQENTSVAGQTGRELSLIEKEIKRRKL</sequence>
<protein>
    <submittedName>
        <fullName evidence="3">Proline dehydrogenase</fullName>
    </submittedName>
</protein>
<dbReference type="AlphaFoldDB" id="A0A5P2G967"/>
<dbReference type="GO" id="GO:0071949">
    <property type="term" value="F:FAD binding"/>
    <property type="evidence" value="ECO:0007669"/>
    <property type="project" value="TreeGrafter"/>
</dbReference>
<keyword evidence="4" id="KW-1185">Reference proteome</keyword>
<dbReference type="GO" id="GO:0004657">
    <property type="term" value="F:proline dehydrogenase activity"/>
    <property type="evidence" value="ECO:0007669"/>
    <property type="project" value="InterPro"/>
</dbReference>
<dbReference type="Gene3D" id="3.20.20.220">
    <property type="match status" value="1"/>
</dbReference>
<dbReference type="SUPFAM" id="SSF51730">
    <property type="entry name" value="FAD-linked oxidoreductase"/>
    <property type="match status" value="1"/>
</dbReference>
<dbReference type="EMBL" id="CP044016">
    <property type="protein sequence ID" value="QES90492.1"/>
    <property type="molecule type" value="Genomic_DNA"/>
</dbReference>